<comment type="caution">
    <text evidence="2">The sequence shown here is derived from an EMBL/GenBank/DDBJ whole genome shotgun (WGS) entry which is preliminary data.</text>
</comment>
<reference evidence="2 3" key="1">
    <citation type="submission" date="2017-11" db="EMBL/GenBank/DDBJ databases">
        <title>Sequencing the genomes of 1000 actinobacteria strains.</title>
        <authorList>
            <person name="Klenk H.-P."/>
        </authorList>
    </citation>
    <scope>NUCLEOTIDE SEQUENCE [LARGE SCALE GENOMIC DNA]</scope>
    <source>
        <strain evidence="2 3">DSM 44104</strain>
    </source>
</reference>
<dbReference type="EMBL" id="PHUJ01000003">
    <property type="protein sequence ID" value="PKB29688.1"/>
    <property type="molecule type" value="Genomic_DNA"/>
</dbReference>
<dbReference type="InterPro" id="IPR041657">
    <property type="entry name" value="HTH_17"/>
</dbReference>
<evidence type="ECO:0000313" key="2">
    <source>
        <dbReference type="EMBL" id="PKB29688.1"/>
    </source>
</evidence>
<dbReference type="Proteomes" id="UP000232453">
    <property type="component" value="Unassembled WGS sequence"/>
</dbReference>
<dbReference type="RefSeq" id="WP_100878024.1">
    <property type="nucleotide sequence ID" value="NZ_PHUJ01000003.1"/>
</dbReference>
<sequence>MTSTESLTYTVDQVAALLGIARGVAYESVRNGEIPATRVGRRWLIPRKRFHAWLDGEIEQTTAIGAVA</sequence>
<organism evidence="2 3">
    <name type="scientific">Pseudonocardia alni</name>
    <name type="common">Amycolata alni</name>
    <dbReference type="NCBI Taxonomy" id="33907"/>
    <lineage>
        <taxon>Bacteria</taxon>
        <taxon>Bacillati</taxon>
        <taxon>Actinomycetota</taxon>
        <taxon>Actinomycetes</taxon>
        <taxon>Pseudonocardiales</taxon>
        <taxon>Pseudonocardiaceae</taxon>
        <taxon>Pseudonocardia</taxon>
    </lineage>
</organism>
<dbReference type="GO" id="GO:0003677">
    <property type="term" value="F:DNA binding"/>
    <property type="evidence" value="ECO:0007669"/>
    <property type="project" value="InterPro"/>
</dbReference>
<proteinExistence type="predicted"/>
<dbReference type="AlphaFoldDB" id="A0AA44UM90"/>
<dbReference type="Pfam" id="PF12728">
    <property type="entry name" value="HTH_17"/>
    <property type="match status" value="1"/>
</dbReference>
<name>A0AA44UM90_PSEA5</name>
<dbReference type="InterPro" id="IPR010093">
    <property type="entry name" value="SinI_DNA-bd"/>
</dbReference>
<evidence type="ECO:0000313" key="3">
    <source>
        <dbReference type="Proteomes" id="UP000232453"/>
    </source>
</evidence>
<protein>
    <submittedName>
        <fullName evidence="2">Excisionase family DNA binding protein</fullName>
    </submittedName>
</protein>
<dbReference type="NCBIfam" id="TIGR01764">
    <property type="entry name" value="excise"/>
    <property type="match status" value="1"/>
</dbReference>
<gene>
    <name evidence="2" type="ORF">ATL51_1326</name>
</gene>
<accession>A0AA44UM90</accession>
<evidence type="ECO:0000259" key="1">
    <source>
        <dbReference type="Pfam" id="PF12728"/>
    </source>
</evidence>
<feature type="domain" description="Helix-turn-helix" evidence="1">
    <location>
        <begin position="9"/>
        <end position="55"/>
    </location>
</feature>